<sequence>MRGSGEGRRRIGRIPWRSLAAEWNRSQREPLTTGEGRLRGGRRSRIAPGEVREQGHSTTDSHRSRAVAVRRILGSVWALSVSAQRLRRHGGHELRLAALDFQHHRLLLGVPLGVEGDLPRHAREVLRRGDGVPERRSGQVGRPLHRLICHRGRVVGQRRHAVRHAAVGLLVLLDERLEHRVRVVHGVVVGEVAAFQRRAPEFEQLLGLPAVPAQQGHLHAQLPRLPRDDAHVRVVPRHEHPLGLRPLDGRQLGPEVRVSLGVALVAGDLPAHLLELLGEHLGQADGVGALVVREDGHLGQLQVLPGELRHYQALERIDEAHAEDVVALPGHLGRRRGVGDHRHLGRLGLLRHRQGHGGRCLADDERHLVLGDEAGDGLGRLLGLALAVVHLQRQLLASHPSRRVRLLDGQLDAVAGGDAERGLIAGQAADLADEDGVLAGRRARRGLGHWTGRRGGRGGLALFLACDGREDKGGEKQRKATAHGRSSSEGGAPLHMSSGCLQPWTPRTGGRQAGLVGL</sequence>
<protein>
    <submittedName>
        <fullName evidence="2">Uncharacterized protein</fullName>
    </submittedName>
</protein>
<proteinExistence type="predicted"/>
<evidence type="ECO:0000256" key="1">
    <source>
        <dbReference type="SAM" id="MobiDB-lite"/>
    </source>
</evidence>
<feature type="compositionally biased region" description="Basic and acidic residues" evidence="1">
    <location>
        <begin position="50"/>
        <end position="63"/>
    </location>
</feature>
<organism evidence="2 3">
    <name type="scientific">Stigmatella aurantiaca (strain DW4/3-1)</name>
    <dbReference type="NCBI Taxonomy" id="378806"/>
    <lineage>
        <taxon>Bacteria</taxon>
        <taxon>Pseudomonadati</taxon>
        <taxon>Myxococcota</taxon>
        <taxon>Myxococcia</taxon>
        <taxon>Myxococcales</taxon>
        <taxon>Cystobacterineae</taxon>
        <taxon>Archangiaceae</taxon>
        <taxon>Stigmatella</taxon>
    </lineage>
</organism>
<comment type="caution">
    <text evidence="2">The sequence shown here is derived from an EMBL/GenBank/DDBJ whole genome shotgun (WGS) entry which is preliminary data.</text>
</comment>
<feature type="region of interest" description="Disordered" evidence="1">
    <location>
        <begin position="472"/>
        <end position="518"/>
    </location>
</feature>
<dbReference type="AlphaFoldDB" id="Q09CC0"/>
<gene>
    <name evidence="2" type="ORF">STIAU_3719</name>
</gene>
<evidence type="ECO:0000313" key="3">
    <source>
        <dbReference type="Proteomes" id="UP000032702"/>
    </source>
</evidence>
<dbReference type="Proteomes" id="UP000032702">
    <property type="component" value="Unassembled WGS sequence"/>
</dbReference>
<dbReference type="EMBL" id="AAMD01000006">
    <property type="protein sequence ID" value="EAU69384.1"/>
    <property type="molecule type" value="Genomic_DNA"/>
</dbReference>
<reference evidence="2 3" key="1">
    <citation type="submission" date="2006-04" db="EMBL/GenBank/DDBJ databases">
        <authorList>
            <person name="Nierman W.C."/>
        </authorList>
    </citation>
    <scope>NUCLEOTIDE SEQUENCE [LARGE SCALE GENOMIC DNA]</scope>
    <source>
        <strain evidence="2 3">DW4/3-1</strain>
    </source>
</reference>
<feature type="region of interest" description="Disordered" evidence="1">
    <location>
        <begin position="25"/>
        <end position="64"/>
    </location>
</feature>
<evidence type="ECO:0000313" key="2">
    <source>
        <dbReference type="EMBL" id="EAU69384.1"/>
    </source>
</evidence>
<accession>Q09CC0</accession>
<name>Q09CC0_STIAD</name>